<dbReference type="HOGENOM" id="CLU_2610903_0_0_1"/>
<dbReference type="InParanoid" id="D7U7J9"/>
<dbReference type="Proteomes" id="UP000009183">
    <property type="component" value="Chromosome 15"/>
</dbReference>
<protein>
    <submittedName>
        <fullName evidence="1">Uncharacterized protein</fullName>
    </submittedName>
</protein>
<reference evidence="2" key="1">
    <citation type="journal article" date="2007" name="Nature">
        <title>The grapevine genome sequence suggests ancestral hexaploidization in major angiosperm phyla.</title>
        <authorList>
            <consortium name="The French-Italian Public Consortium for Grapevine Genome Characterization."/>
            <person name="Jaillon O."/>
            <person name="Aury J.-M."/>
            <person name="Noel B."/>
            <person name="Policriti A."/>
            <person name="Clepet C."/>
            <person name="Casagrande A."/>
            <person name="Choisne N."/>
            <person name="Aubourg S."/>
            <person name="Vitulo N."/>
            <person name="Jubin C."/>
            <person name="Vezzi A."/>
            <person name="Legeai F."/>
            <person name="Hugueney P."/>
            <person name="Dasilva C."/>
            <person name="Horner D."/>
            <person name="Mica E."/>
            <person name="Jublot D."/>
            <person name="Poulain J."/>
            <person name="Bruyere C."/>
            <person name="Billault A."/>
            <person name="Segurens B."/>
            <person name="Gouyvenoux M."/>
            <person name="Ugarte E."/>
            <person name="Cattonaro F."/>
            <person name="Anthouard V."/>
            <person name="Vico V."/>
            <person name="Del Fabbro C."/>
            <person name="Alaux M."/>
            <person name="Di Gaspero G."/>
            <person name="Dumas V."/>
            <person name="Felice N."/>
            <person name="Paillard S."/>
            <person name="Juman I."/>
            <person name="Moroldo M."/>
            <person name="Scalabrin S."/>
            <person name="Canaguier A."/>
            <person name="Le Clainche I."/>
            <person name="Malacrida G."/>
            <person name="Durand E."/>
            <person name="Pesole G."/>
            <person name="Laucou V."/>
            <person name="Chatelet P."/>
            <person name="Merdinoglu D."/>
            <person name="Delledonne M."/>
            <person name="Pezzotti M."/>
            <person name="Lecharny A."/>
            <person name="Scarpelli C."/>
            <person name="Artiguenave F."/>
            <person name="Pe M.E."/>
            <person name="Valle G."/>
            <person name="Morgante M."/>
            <person name="Caboche M."/>
            <person name="Adam-Blondon A.-F."/>
            <person name="Weissenbach J."/>
            <person name="Quetier F."/>
            <person name="Wincker P."/>
        </authorList>
    </citation>
    <scope>NUCLEOTIDE SEQUENCE [LARGE SCALE GENOMIC DNA]</scope>
    <source>
        <strain evidence="2">cv. Pinot noir / PN40024</strain>
    </source>
</reference>
<dbReference type="EMBL" id="FN596739">
    <property type="protein sequence ID" value="CBI38778.3"/>
    <property type="molecule type" value="Genomic_DNA"/>
</dbReference>
<dbReference type="PaxDb" id="29760-VIT_15s0048g01860.t01"/>
<organism evidence="1 2">
    <name type="scientific">Vitis vinifera</name>
    <name type="common">Grape</name>
    <dbReference type="NCBI Taxonomy" id="29760"/>
    <lineage>
        <taxon>Eukaryota</taxon>
        <taxon>Viridiplantae</taxon>
        <taxon>Streptophyta</taxon>
        <taxon>Embryophyta</taxon>
        <taxon>Tracheophyta</taxon>
        <taxon>Spermatophyta</taxon>
        <taxon>Magnoliopsida</taxon>
        <taxon>eudicotyledons</taxon>
        <taxon>Gunneridae</taxon>
        <taxon>Pentapetalae</taxon>
        <taxon>rosids</taxon>
        <taxon>Vitales</taxon>
        <taxon>Vitaceae</taxon>
        <taxon>Viteae</taxon>
        <taxon>Vitis</taxon>
    </lineage>
</organism>
<evidence type="ECO:0000313" key="1">
    <source>
        <dbReference type="EMBL" id="CBI38778.3"/>
    </source>
</evidence>
<sequence>MSFDFTNSKNLEGVQQFIFLYKILFSIFGGQLPLPPNEKCIPWRKKWVSLGFIGGDAHAPNTGEVSEVTQAYLKRFLGS</sequence>
<evidence type="ECO:0000313" key="2">
    <source>
        <dbReference type="Proteomes" id="UP000009183"/>
    </source>
</evidence>
<dbReference type="AlphaFoldDB" id="D7U7J9"/>
<accession>D7U7J9</accession>
<gene>
    <name evidence="1" type="ordered locus">VIT_15s0048g01860</name>
</gene>
<proteinExistence type="predicted"/>
<keyword evidence="2" id="KW-1185">Reference proteome</keyword>
<name>D7U7J9_VITVI</name>